<reference evidence="2" key="1">
    <citation type="journal article" date="2019" name="Int. J. Syst. Evol. Microbiol.">
        <title>The Global Catalogue of Microorganisms (GCM) 10K type strain sequencing project: providing services to taxonomists for standard genome sequencing and annotation.</title>
        <authorList>
            <consortium name="The Broad Institute Genomics Platform"/>
            <consortium name="The Broad Institute Genome Sequencing Center for Infectious Disease"/>
            <person name="Wu L."/>
            <person name="Ma J."/>
        </authorList>
    </citation>
    <scope>NUCLEOTIDE SEQUENCE [LARGE SCALE GENOMIC DNA]</scope>
    <source>
        <strain evidence="2">KACC 11299</strain>
    </source>
</reference>
<evidence type="ECO:0000313" key="1">
    <source>
        <dbReference type="EMBL" id="MFC5604317.1"/>
    </source>
</evidence>
<gene>
    <name evidence="1" type="ORF">ACFPTP_13890</name>
</gene>
<comment type="caution">
    <text evidence="1">The sequence shown here is derived from an EMBL/GenBank/DDBJ whole genome shotgun (WGS) entry which is preliminary data.</text>
</comment>
<keyword evidence="2" id="KW-1185">Reference proteome</keyword>
<proteinExistence type="predicted"/>
<dbReference type="Proteomes" id="UP001596071">
    <property type="component" value="Unassembled WGS sequence"/>
</dbReference>
<sequence>MQSSQSDTEVMATAAPTTTTMMVEVPTTVEVAARGTFMRTATMM</sequence>
<accession>A0ABW0TZ91</accession>
<dbReference type="RefSeq" id="WP_381445947.1">
    <property type="nucleotide sequence ID" value="NZ_JBHSNP010000027.1"/>
</dbReference>
<dbReference type="EMBL" id="JBHSNP010000027">
    <property type="protein sequence ID" value="MFC5604317.1"/>
    <property type="molecule type" value="Genomic_DNA"/>
</dbReference>
<name>A0ABW0TZ91_9BACL</name>
<organism evidence="1 2">
    <name type="scientific">Sporosarcina koreensis</name>
    <dbReference type="NCBI Taxonomy" id="334735"/>
    <lineage>
        <taxon>Bacteria</taxon>
        <taxon>Bacillati</taxon>
        <taxon>Bacillota</taxon>
        <taxon>Bacilli</taxon>
        <taxon>Bacillales</taxon>
        <taxon>Caryophanaceae</taxon>
        <taxon>Sporosarcina</taxon>
    </lineage>
</organism>
<protein>
    <submittedName>
        <fullName evidence="1">Uncharacterized protein</fullName>
    </submittedName>
</protein>
<evidence type="ECO:0000313" key="2">
    <source>
        <dbReference type="Proteomes" id="UP001596071"/>
    </source>
</evidence>